<dbReference type="SUPFAM" id="SSF56672">
    <property type="entry name" value="DNA/RNA polymerases"/>
    <property type="match status" value="1"/>
</dbReference>
<dbReference type="Pfam" id="PF17917">
    <property type="entry name" value="RT_RNaseH"/>
    <property type="match status" value="1"/>
</dbReference>
<feature type="domain" description="ABC transmembrane type-1" evidence="15">
    <location>
        <begin position="144"/>
        <end position="423"/>
    </location>
</feature>
<evidence type="ECO:0000313" key="16">
    <source>
        <dbReference type="EMBL" id="KZV19371.1"/>
    </source>
</evidence>
<evidence type="ECO:0000256" key="8">
    <source>
        <dbReference type="ARBA" id="ARBA00022801"/>
    </source>
</evidence>
<organism evidence="16 17">
    <name type="scientific">Dorcoceras hygrometricum</name>
    <dbReference type="NCBI Taxonomy" id="472368"/>
    <lineage>
        <taxon>Eukaryota</taxon>
        <taxon>Viridiplantae</taxon>
        <taxon>Streptophyta</taxon>
        <taxon>Embryophyta</taxon>
        <taxon>Tracheophyta</taxon>
        <taxon>Spermatophyta</taxon>
        <taxon>Magnoliopsida</taxon>
        <taxon>eudicotyledons</taxon>
        <taxon>Gunneridae</taxon>
        <taxon>Pentapetalae</taxon>
        <taxon>asterids</taxon>
        <taxon>lamiids</taxon>
        <taxon>Lamiales</taxon>
        <taxon>Gesneriaceae</taxon>
        <taxon>Didymocarpoideae</taxon>
        <taxon>Trichosporeae</taxon>
        <taxon>Loxocarpinae</taxon>
        <taxon>Dorcoceras</taxon>
    </lineage>
</organism>
<dbReference type="InterPro" id="IPR039421">
    <property type="entry name" value="Type_1_exporter"/>
</dbReference>
<evidence type="ECO:0000256" key="5">
    <source>
        <dbReference type="ARBA" id="ARBA00022722"/>
    </source>
</evidence>
<feature type="transmembrane region" description="Helical" evidence="13">
    <location>
        <begin position="140"/>
        <end position="162"/>
    </location>
</feature>
<dbReference type="InterPro" id="IPR043502">
    <property type="entry name" value="DNA/RNA_pol_sf"/>
</dbReference>
<keyword evidence="4" id="KW-0548">Nucleotidyltransferase</keyword>
<dbReference type="PANTHER" id="PTHR43394">
    <property type="entry name" value="ATP-DEPENDENT PERMEASE MDL1, MITOCHONDRIAL"/>
    <property type="match status" value="1"/>
</dbReference>
<reference evidence="16 17" key="1">
    <citation type="journal article" date="2015" name="Proc. Natl. Acad. Sci. U.S.A.">
        <title>The resurrection genome of Boea hygrometrica: A blueprint for survival of dehydration.</title>
        <authorList>
            <person name="Xiao L."/>
            <person name="Yang G."/>
            <person name="Zhang L."/>
            <person name="Yang X."/>
            <person name="Zhao S."/>
            <person name="Ji Z."/>
            <person name="Zhou Q."/>
            <person name="Hu M."/>
            <person name="Wang Y."/>
            <person name="Chen M."/>
            <person name="Xu Y."/>
            <person name="Jin H."/>
            <person name="Xiao X."/>
            <person name="Hu G."/>
            <person name="Bao F."/>
            <person name="Hu Y."/>
            <person name="Wan P."/>
            <person name="Li L."/>
            <person name="Deng X."/>
            <person name="Kuang T."/>
            <person name="Xiang C."/>
            <person name="Zhu J.K."/>
            <person name="Oliver M.J."/>
            <person name="He Y."/>
        </authorList>
    </citation>
    <scope>NUCLEOTIDE SEQUENCE [LARGE SCALE GENOMIC DNA]</scope>
    <source>
        <strain evidence="17">cv. XS01</strain>
    </source>
</reference>
<proteinExistence type="predicted"/>
<dbReference type="GO" id="GO:0003964">
    <property type="term" value="F:RNA-directed DNA polymerase activity"/>
    <property type="evidence" value="ECO:0007669"/>
    <property type="project" value="UniProtKB-KW"/>
</dbReference>
<dbReference type="SUPFAM" id="SSF90123">
    <property type="entry name" value="ABC transporter transmembrane region"/>
    <property type="match status" value="1"/>
</dbReference>
<keyword evidence="8" id="KW-0378">Hydrolase</keyword>
<dbReference type="CDD" id="cd18572">
    <property type="entry name" value="ABC_6TM_TAP"/>
    <property type="match status" value="1"/>
</dbReference>
<dbReference type="SMART" id="SM00382">
    <property type="entry name" value="AAA"/>
    <property type="match status" value="1"/>
</dbReference>
<evidence type="ECO:0000256" key="2">
    <source>
        <dbReference type="ARBA" id="ARBA00022679"/>
    </source>
</evidence>
<dbReference type="InterPro" id="IPR017871">
    <property type="entry name" value="ABC_transporter-like_CS"/>
</dbReference>
<evidence type="ECO:0000256" key="7">
    <source>
        <dbReference type="ARBA" id="ARBA00022759"/>
    </source>
</evidence>
<gene>
    <name evidence="16" type="ORF">F511_25106</name>
</gene>
<feature type="transmembrane region" description="Helical" evidence="13">
    <location>
        <begin position="182"/>
        <end position="204"/>
    </location>
</feature>
<dbReference type="SUPFAM" id="SSF52540">
    <property type="entry name" value="P-loop containing nucleoside triphosphate hydrolases"/>
    <property type="match status" value="1"/>
</dbReference>
<keyword evidence="7" id="KW-0255">Endonuclease</keyword>
<sequence>MANLPYMLQFSAQFKHNRNKSFPAIVPTTIFQSPDSVNVPTPSRTAFSLLDANLVNIPKKYLVSNAFKRGPEYCSGDTDESMRVLKRLLEFIRGVLPGGSWWRLADDEQETGSLSTLARPITALSALNQMWALINDEKGVLYTSFVALTIAALSEILMPGIITASVFSAANGETSMFYRKSLLLVFLCLTSGICSGLRSGCFAITNTILVKRLRETLFSSLLLQDMSFFDSEEVGELTSRISADCQRLSRTIGNDIHLILRNILQGSGAFVNLMILSWPLALSSLIICFTLSAVFVIYGQYQKKAAKLAQDFTSSANAVAQETLSSIRTVRAYGTETEECQRFAQGLDRLATVGMRESVAYGLWSMSFIMSYRMTQVFAVLLGGMSIFSSRFSAEQLTKYVLYCEWLIYAAWRIQDNMSSLLQSVGASEKVLQLMHLSPSSQFLSKGVKFQELTGCIEFADVSFHYSSRNTVPTLKRVNISIQSNEVVAIVGANGSGKSTLIKLMLRLYEPISGEIYVNGIPLKEMDIRCLREKIGFVGQDPHIFRGDVESNISYGCSRSIRREEIESAAKKVYAHDFISGLPHGYDTIIDDNLLSGGQKQRIAIARAILRDPEILVLDEATSSLDAESESYIKEVLHSLKKDSKKRTIIMISHRLSSVKVADRILVMDNGQIVEGSRGQAHCFYSKALVDRVLSKSTYENELMASTLAVRHWRPYLLGRKFVVLTDHKALKKLLHQKITTSDQQQWLSKLMGYEF</sequence>
<protein>
    <submittedName>
        <fullName evidence="16">ABC transporter B family member 26, chloroplastic-like</fullName>
    </submittedName>
</protein>
<evidence type="ECO:0000256" key="4">
    <source>
        <dbReference type="ARBA" id="ARBA00022695"/>
    </source>
</evidence>
<keyword evidence="2" id="KW-0808">Transferase</keyword>
<dbReference type="GO" id="GO:0005524">
    <property type="term" value="F:ATP binding"/>
    <property type="evidence" value="ECO:0007669"/>
    <property type="project" value="UniProtKB-KW"/>
</dbReference>
<comment type="subcellular location">
    <subcellularLocation>
        <location evidence="1">Membrane</location>
        <topology evidence="1">Multi-pass membrane protein</topology>
    </subcellularLocation>
</comment>
<dbReference type="GO" id="GO:0015421">
    <property type="term" value="F:ABC-type oligopeptide transporter activity"/>
    <property type="evidence" value="ECO:0007669"/>
    <property type="project" value="TreeGrafter"/>
</dbReference>
<dbReference type="Pfam" id="PF00664">
    <property type="entry name" value="ABC_membrane"/>
    <property type="match status" value="1"/>
</dbReference>
<evidence type="ECO:0000259" key="15">
    <source>
        <dbReference type="PROSITE" id="PS50929"/>
    </source>
</evidence>
<dbReference type="GO" id="GO:0016020">
    <property type="term" value="C:membrane"/>
    <property type="evidence" value="ECO:0007669"/>
    <property type="project" value="UniProtKB-SubCell"/>
</dbReference>
<keyword evidence="6" id="KW-0547">Nucleotide-binding</keyword>
<dbReference type="AlphaFoldDB" id="A0A2Z7ACM4"/>
<evidence type="ECO:0000256" key="13">
    <source>
        <dbReference type="SAM" id="Phobius"/>
    </source>
</evidence>
<dbReference type="InterPro" id="IPR011527">
    <property type="entry name" value="ABC1_TM_dom"/>
</dbReference>
<dbReference type="Proteomes" id="UP000250235">
    <property type="component" value="Unassembled WGS sequence"/>
</dbReference>
<keyword evidence="12 13" id="KW-0472">Membrane</keyword>
<dbReference type="InterPro" id="IPR036640">
    <property type="entry name" value="ABC1_TM_sf"/>
</dbReference>
<dbReference type="GO" id="GO:0016887">
    <property type="term" value="F:ATP hydrolysis activity"/>
    <property type="evidence" value="ECO:0007669"/>
    <property type="project" value="InterPro"/>
</dbReference>
<dbReference type="PROSITE" id="PS50893">
    <property type="entry name" value="ABC_TRANSPORTER_2"/>
    <property type="match status" value="1"/>
</dbReference>
<keyword evidence="11 13" id="KW-1133">Transmembrane helix</keyword>
<accession>A0A2Z7ACM4</accession>
<evidence type="ECO:0000259" key="14">
    <source>
        <dbReference type="PROSITE" id="PS50893"/>
    </source>
</evidence>
<dbReference type="PROSITE" id="PS50929">
    <property type="entry name" value="ABC_TM1F"/>
    <property type="match status" value="1"/>
</dbReference>
<evidence type="ECO:0000256" key="10">
    <source>
        <dbReference type="ARBA" id="ARBA00022918"/>
    </source>
</evidence>
<evidence type="ECO:0000256" key="12">
    <source>
        <dbReference type="ARBA" id="ARBA00023136"/>
    </source>
</evidence>
<evidence type="ECO:0000313" key="17">
    <source>
        <dbReference type="Proteomes" id="UP000250235"/>
    </source>
</evidence>
<dbReference type="InterPro" id="IPR003439">
    <property type="entry name" value="ABC_transporter-like_ATP-bd"/>
</dbReference>
<dbReference type="InterPro" id="IPR003593">
    <property type="entry name" value="AAA+_ATPase"/>
</dbReference>
<evidence type="ECO:0000256" key="9">
    <source>
        <dbReference type="ARBA" id="ARBA00022840"/>
    </source>
</evidence>
<evidence type="ECO:0000256" key="1">
    <source>
        <dbReference type="ARBA" id="ARBA00004141"/>
    </source>
</evidence>
<feature type="transmembrane region" description="Helical" evidence="13">
    <location>
        <begin position="270"/>
        <end position="298"/>
    </location>
</feature>
<dbReference type="Gene3D" id="1.20.1560.10">
    <property type="entry name" value="ABC transporter type 1, transmembrane domain"/>
    <property type="match status" value="1"/>
</dbReference>
<evidence type="ECO:0000256" key="11">
    <source>
        <dbReference type="ARBA" id="ARBA00022989"/>
    </source>
</evidence>
<dbReference type="OrthoDB" id="6500128at2759"/>
<keyword evidence="5" id="KW-0540">Nuclease</keyword>
<dbReference type="InterPro" id="IPR041373">
    <property type="entry name" value="RT_RNaseH"/>
</dbReference>
<dbReference type="Pfam" id="PF00005">
    <property type="entry name" value="ABC_tran"/>
    <property type="match status" value="1"/>
</dbReference>
<dbReference type="Gene3D" id="3.40.50.300">
    <property type="entry name" value="P-loop containing nucleotide triphosphate hydrolases"/>
    <property type="match status" value="1"/>
</dbReference>
<keyword evidence="10" id="KW-0695">RNA-directed DNA polymerase</keyword>
<name>A0A2Z7ACM4_9LAMI</name>
<dbReference type="FunFam" id="3.40.50.300:FF:000218">
    <property type="entry name" value="Multidrug ABC transporter ATP-binding protein"/>
    <property type="match status" value="1"/>
</dbReference>
<evidence type="ECO:0000256" key="6">
    <source>
        <dbReference type="ARBA" id="ARBA00022741"/>
    </source>
</evidence>
<dbReference type="PROSITE" id="PS00211">
    <property type="entry name" value="ABC_TRANSPORTER_1"/>
    <property type="match status" value="1"/>
</dbReference>
<feature type="domain" description="ABC transporter" evidence="14">
    <location>
        <begin position="457"/>
        <end position="695"/>
    </location>
</feature>
<keyword evidence="3 13" id="KW-0812">Transmembrane</keyword>
<dbReference type="GO" id="GO:0004519">
    <property type="term" value="F:endonuclease activity"/>
    <property type="evidence" value="ECO:0007669"/>
    <property type="project" value="UniProtKB-KW"/>
</dbReference>
<keyword evidence="17" id="KW-1185">Reference proteome</keyword>
<dbReference type="InterPro" id="IPR027417">
    <property type="entry name" value="P-loop_NTPase"/>
</dbReference>
<keyword evidence="9" id="KW-0067">ATP-binding</keyword>
<dbReference type="EMBL" id="KV016701">
    <property type="protein sequence ID" value="KZV19371.1"/>
    <property type="molecule type" value="Genomic_DNA"/>
</dbReference>
<evidence type="ECO:0000256" key="3">
    <source>
        <dbReference type="ARBA" id="ARBA00022692"/>
    </source>
</evidence>
<dbReference type="PANTHER" id="PTHR43394:SF19">
    <property type="entry name" value="ABC TRANSPORTER B FAMILY"/>
    <property type="match status" value="1"/>
</dbReference>